<feature type="binding site" evidence="8">
    <location>
        <position position="432"/>
    </location>
    <ligand>
        <name>Zn(2+)</name>
        <dbReference type="ChEBI" id="CHEBI:29105"/>
        <label>2</label>
    </ligand>
</feature>
<feature type="binding site" evidence="8">
    <location>
        <position position="412"/>
    </location>
    <ligand>
        <name>Zn(2+)</name>
        <dbReference type="ChEBI" id="CHEBI:29105"/>
        <label>2</label>
    </ligand>
</feature>
<reference evidence="10 11" key="1">
    <citation type="submission" date="2011-05" db="EMBL/GenBank/DDBJ databases">
        <title>Whole genome sequence of Microlunatus phosphovorus NM-1.</title>
        <authorList>
            <person name="Hosoyama A."/>
            <person name="Sasaki K."/>
            <person name="Harada T."/>
            <person name="Igarashi R."/>
            <person name="Kawakoshi A."/>
            <person name="Sasagawa M."/>
            <person name="Fukada J."/>
            <person name="Nakamura S."/>
            <person name="Katano Y."/>
            <person name="Hanada S."/>
            <person name="Kamagata Y."/>
            <person name="Nakamura N."/>
            <person name="Yamazaki S."/>
            <person name="Fujita N."/>
        </authorList>
    </citation>
    <scope>NUCLEOTIDE SEQUENCE [LARGE SCALE GENOMIC DNA]</scope>
    <source>
        <strain evidence="11">ATCC 700054 / DSM 10555 / JCM 9379 / NBRC 101784 / NCIMB 13414 / VKM Ac-1990 / NM-1</strain>
    </source>
</reference>
<dbReference type="Proteomes" id="UP000007947">
    <property type="component" value="Chromosome"/>
</dbReference>
<dbReference type="HAMAP" id="MF_00983">
    <property type="entry name" value="PriA"/>
    <property type="match status" value="1"/>
</dbReference>
<protein>
    <recommendedName>
        <fullName evidence="8">Probable replication restart protein PriA</fullName>
    </recommendedName>
    <alternativeName>
        <fullName evidence="8">Putative ATP-dependent DNA helicase PriA</fullName>
    </alternativeName>
</protein>
<feature type="binding site" evidence="8">
    <location>
        <position position="435"/>
    </location>
    <ligand>
        <name>Zn(2+)</name>
        <dbReference type="ChEBI" id="CHEBI:29105"/>
        <label>2</label>
    </ligand>
</feature>
<dbReference type="GO" id="GO:1990077">
    <property type="term" value="C:primosome complex"/>
    <property type="evidence" value="ECO:0007669"/>
    <property type="project" value="UniProtKB-UniRule"/>
</dbReference>
<comment type="caution">
    <text evidence="8">As this protein does not have any detectable helicase domains, it probably does not have helicase activity.</text>
</comment>
<accession>F5XH10</accession>
<keyword evidence="3 8" id="KW-0479">Metal-binding</keyword>
<dbReference type="Gene3D" id="3.40.50.300">
    <property type="entry name" value="P-loop containing nucleotide triphosphate hydrolases"/>
    <property type="match status" value="1"/>
</dbReference>
<dbReference type="GO" id="GO:0006310">
    <property type="term" value="P:DNA recombination"/>
    <property type="evidence" value="ECO:0007669"/>
    <property type="project" value="InterPro"/>
</dbReference>
<evidence type="ECO:0000256" key="8">
    <source>
        <dbReference type="HAMAP-Rule" id="MF_00983"/>
    </source>
</evidence>
<dbReference type="GO" id="GO:0006269">
    <property type="term" value="P:DNA replication, synthesis of primer"/>
    <property type="evidence" value="ECO:0007669"/>
    <property type="project" value="UniProtKB-KW"/>
</dbReference>
<dbReference type="InterPro" id="IPR042115">
    <property type="entry name" value="PriA_3primeBD_sf"/>
</dbReference>
<evidence type="ECO:0000256" key="2">
    <source>
        <dbReference type="ARBA" id="ARBA00022705"/>
    </source>
</evidence>
<dbReference type="InterPro" id="IPR005259">
    <property type="entry name" value="PriA"/>
</dbReference>
<dbReference type="EMBL" id="AP012204">
    <property type="protein sequence ID" value="BAK35642.1"/>
    <property type="molecule type" value="Genomic_DNA"/>
</dbReference>
<dbReference type="Pfam" id="PF17764">
    <property type="entry name" value="PriA_3primeBD"/>
    <property type="match status" value="1"/>
</dbReference>
<feature type="binding site" evidence="8">
    <location>
        <position position="444"/>
    </location>
    <ligand>
        <name>Zn(2+)</name>
        <dbReference type="ChEBI" id="CHEBI:29105"/>
        <label>1</label>
    </ligand>
</feature>
<evidence type="ECO:0000256" key="5">
    <source>
        <dbReference type="ARBA" id="ARBA00022833"/>
    </source>
</evidence>
<dbReference type="GO" id="GO:0003677">
    <property type="term" value="F:DNA binding"/>
    <property type="evidence" value="ECO:0007669"/>
    <property type="project" value="UniProtKB-UniRule"/>
</dbReference>
<feature type="domain" description="Primosomal protein N' 3' DNA-binding" evidence="9">
    <location>
        <begin position="25"/>
        <end position="124"/>
    </location>
</feature>
<feature type="binding site" evidence="8">
    <location>
        <position position="400"/>
    </location>
    <ligand>
        <name>Zn(2+)</name>
        <dbReference type="ChEBI" id="CHEBI:29105"/>
        <label>1</label>
    </ligand>
</feature>
<comment type="function">
    <text evidence="8">Initiates the restart of stalled replication forks, which reloads the replicative helicase on sites other than the origin of replication. Recognizes and binds to abandoned replication forks and remodels them to uncover a helicase loading site. Promotes assembly of the primosome at these replication forks.</text>
</comment>
<evidence type="ECO:0000256" key="3">
    <source>
        <dbReference type="ARBA" id="ARBA00022723"/>
    </source>
</evidence>
<dbReference type="GO" id="GO:0043138">
    <property type="term" value="F:3'-5' DNA helicase activity"/>
    <property type="evidence" value="ECO:0007669"/>
    <property type="project" value="TreeGrafter"/>
</dbReference>
<keyword evidence="7 8" id="KW-0238">DNA-binding</keyword>
<evidence type="ECO:0000256" key="1">
    <source>
        <dbReference type="ARBA" id="ARBA00022515"/>
    </source>
</evidence>
<dbReference type="STRING" id="1032480.MLP_26280"/>
<dbReference type="Gene3D" id="3.40.1440.60">
    <property type="entry name" value="PriA, 3(prime) DNA-binding domain"/>
    <property type="match status" value="1"/>
</dbReference>
<keyword evidence="5 8" id="KW-0862">Zinc</keyword>
<gene>
    <name evidence="8 10" type="primary">priA</name>
    <name evidence="10" type="ordered locus">MLP_26280</name>
</gene>
<dbReference type="GO" id="GO:0006302">
    <property type="term" value="P:double-strand break repair"/>
    <property type="evidence" value="ECO:0007669"/>
    <property type="project" value="InterPro"/>
</dbReference>
<evidence type="ECO:0000256" key="4">
    <source>
        <dbReference type="ARBA" id="ARBA00022741"/>
    </source>
</evidence>
<feature type="binding site" evidence="8">
    <location>
        <position position="403"/>
    </location>
    <ligand>
        <name>Zn(2+)</name>
        <dbReference type="ChEBI" id="CHEBI:29105"/>
        <label>1</label>
    </ligand>
</feature>
<dbReference type="InterPro" id="IPR027417">
    <property type="entry name" value="P-loop_NTPase"/>
</dbReference>
<dbReference type="KEGG" id="mph:MLP_26280"/>
<evidence type="ECO:0000256" key="7">
    <source>
        <dbReference type="ARBA" id="ARBA00023125"/>
    </source>
</evidence>
<keyword evidence="10" id="KW-0378">Hydrolase</keyword>
<keyword evidence="11" id="KW-1185">Reference proteome</keyword>
<evidence type="ECO:0000313" key="10">
    <source>
        <dbReference type="EMBL" id="BAK35642.1"/>
    </source>
</evidence>
<dbReference type="eggNOG" id="COG1198">
    <property type="taxonomic scope" value="Bacteria"/>
</dbReference>
<keyword evidence="1 8" id="KW-0639">Primosome</keyword>
<dbReference type="InterPro" id="IPR041222">
    <property type="entry name" value="PriA_3primeBD"/>
</dbReference>
<dbReference type="AlphaFoldDB" id="F5XH10"/>
<organism evidence="10 11">
    <name type="scientific">Microlunatus phosphovorus (strain ATCC 700054 / DSM 10555 / JCM 9379 / NBRC 101784 / NCIMB 13414 / VKM Ac-1990 / NM-1)</name>
    <dbReference type="NCBI Taxonomy" id="1032480"/>
    <lineage>
        <taxon>Bacteria</taxon>
        <taxon>Bacillati</taxon>
        <taxon>Actinomycetota</taxon>
        <taxon>Actinomycetes</taxon>
        <taxon>Propionibacteriales</taxon>
        <taxon>Propionibacteriaceae</taxon>
        <taxon>Microlunatus</taxon>
    </lineage>
</organism>
<dbReference type="GO" id="GO:0005524">
    <property type="term" value="F:ATP binding"/>
    <property type="evidence" value="ECO:0007669"/>
    <property type="project" value="UniProtKB-UniRule"/>
</dbReference>
<sequence>MGIVGAGCDHRQVPETSTPTLPVARVAVDVSLAHLDRPFDYRVAPADDDVAVPGARVRVRFAGRLRDGFVLERLASSDSDRELSPISKVISPEPVLTPEIAALIRTVADHYAGCFADVVRLAVPPRHAATEKADPVVRPPLPELSEEMASALRCYPTGLELLAVLRTGSRPRAYWQVIPAADHSGDWADGFAAAARAVADGGRSAVLVVPDQRDLTRLRAACTRWLGRTGFVVLTSEAGPAARYRAFLAALRGDVRVVIGNRAAAYAPVRDLGLVALWDDGDDLLAEPRAPYPHTRTVLALRAAQQRSAVLFAGYARSCETEQWAQQGWLRVLGADRTQTRHTAPRVRVAVDTDRALARDPAARSARLPHEVFELIRGTLPQGPVLVQVPRAGYLVALVCQECREPARCGRCHGPLWLQGPSGHQHGGDLACSWCGLLHPDWECTICGSRSLRAPVVGSERTAEELGRAFPNTVIRQSSGQHVLADVPGTPALVVATPGAEPRAEGGYAGAVLLDTALLLLRADLRASEEALRRWLAVVALVRPGVDGGSVIAAGDSSARALQALVRLDPGGFAARELAERAEAHFPPAAKVVTVEGATAPLTEMLDLLRPPEPYEVLGPVPVNVSGGAGGRNGAEADEPIERLTLRTPLRTGAALVTAVKQASGVRSARKSEGALRIRVDPTAL</sequence>
<comment type="subunit">
    <text evidence="8">Component of the replication restart primosome.</text>
</comment>
<comment type="cofactor">
    <cofactor evidence="8">
        <name>Zn(2+)</name>
        <dbReference type="ChEBI" id="CHEBI:29105"/>
    </cofactor>
    <text evidence="8">Binds 2 zinc ions per subunit.</text>
</comment>
<proteinExistence type="inferred from homology"/>
<comment type="similarity">
    <text evidence="8">Belongs to the helicase family. PriA subfamily.</text>
</comment>
<evidence type="ECO:0000256" key="6">
    <source>
        <dbReference type="ARBA" id="ARBA00022840"/>
    </source>
</evidence>
<dbReference type="PANTHER" id="PTHR30580">
    <property type="entry name" value="PRIMOSOMAL PROTEIN N"/>
    <property type="match status" value="1"/>
</dbReference>
<dbReference type="GO" id="GO:0008270">
    <property type="term" value="F:zinc ion binding"/>
    <property type="evidence" value="ECO:0007669"/>
    <property type="project" value="UniProtKB-UniRule"/>
</dbReference>
<keyword evidence="6 8" id="KW-0067">ATP-binding</keyword>
<dbReference type="HOGENOM" id="CLU_015485_1_0_11"/>
<keyword evidence="4 8" id="KW-0547">Nucleotide-binding</keyword>
<dbReference type="GO" id="GO:0006270">
    <property type="term" value="P:DNA replication initiation"/>
    <property type="evidence" value="ECO:0007669"/>
    <property type="project" value="TreeGrafter"/>
</dbReference>
<evidence type="ECO:0000313" key="11">
    <source>
        <dbReference type="Proteomes" id="UP000007947"/>
    </source>
</evidence>
<dbReference type="PANTHER" id="PTHR30580:SF0">
    <property type="entry name" value="PRIMOSOMAL PROTEIN N"/>
    <property type="match status" value="1"/>
</dbReference>
<dbReference type="GO" id="GO:0016787">
    <property type="term" value="F:hydrolase activity"/>
    <property type="evidence" value="ECO:0007669"/>
    <property type="project" value="UniProtKB-KW"/>
</dbReference>
<name>F5XH10_MICPN</name>
<evidence type="ECO:0000259" key="9">
    <source>
        <dbReference type="Pfam" id="PF17764"/>
    </source>
</evidence>
<feature type="binding site" evidence="8">
    <location>
        <position position="447"/>
    </location>
    <ligand>
        <name>Zn(2+)</name>
        <dbReference type="ChEBI" id="CHEBI:29105"/>
        <label>1</label>
    </ligand>
</feature>
<keyword evidence="2 8" id="KW-0235">DNA replication</keyword>
<feature type="binding site" evidence="8">
    <location>
        <position position="409"/>
    </location>
    <ligand>
        <name>Zn(2+)</name>
        <dbReference type="ChEBI" id="CHEBI:29105"/>
        <label>2</label>
    </ligand>
</feature>